<accession>A0A7Z9A3Q0</accession>
<feature type="compositionally biased region" description="Polar residues" evidence="1">
    <location>
        <begin position="36"/>
        <end position="56"/>
    </location>
</feature>
<evidence type="ECO:0000259" key="2">
    <source>
        <dbReference type="Pfam" id="PF19843"/>
    </source>
</evidence>
<feature type="region of interest" description="Disordered" evidence="1">
    <location>
        <begin position="36"/>
        <end position="60"/>
    </location>
</feature>
<proteinExistence type="predicted"/>
<evidence type="ECO:0000313" key="4">
    <source>
        <dbReference type="Proteomes" id="UP000282386"/>
    </source>
</evidence>
<reference evidence="3 4" key="1">
    <citation type="submission" date="2018-12" db="EMBL/GenBank/DDBJ databases">
        <authorList>
            <consortium name="Pathogen Informatics"/>
        </authorList>
    </citation>
    <scope>NUCLEOTIDE SEQUENCE [LARGE SCALE GENOMIC DNA]</scope>
    <source>
        <strain evidence="3 4">NCTC10207</strain>
    </source>
</reference>
<evidence type="ECO:0000256" key="1">
    <source>
        <dbReference type="SAM" id="MobiDB-lite"/>
    </source>
</evidence>
<dbReference type="AlphaFoldDB" id="A0A7Z9A3Q0"/>
<feature type="domain" description="DUF6318" evidence="2">
    <location>
        <begin position="78"/>
        <end position="226"/>
    </location>
</feature>
<dbReference type="Pfam" id="PF19843">
    <property type="entry name" value="DUF6318"/>
    <property type="match status" value="1"/>
</dbReference>
<organism evidence="3 4">
    <name type="scientific">Rothia aeria</name>
    <dbReference type="NCBI Taxonomy" id="172042"/>
    <lineage>
        <taxon>Bacteria</taxon>
        <taxon>Bacillati</taxon>
        <taxon>Actinomycetota</taxon>
        <taxon>Actinomycetes</taxon>
        <taxon>Micrococcales</taxon>
        <taxon>Micrococcaceae</taxon>
        <taxon>Rothia</taxon>
    </lineage>
</organism>
<dbReference type="GeneID" id="32322833"/>
<dbReference type="EMBL" id="LR134479">
    <property type="protein sequence ID" value="VEI23279.1"/>
    <property type="molecule type" value="Genomic_DNA"/>
</dbReference>
<dbReference type="Proteomes" id="UP000282386">
    <property type="component" value="Chromosome"/>
</dbReference>
<name>A0A7Z9A3Q0_9MICC</name>
<gene>
    <name evidence="3" type="ORF">NCTC10207_01379</name>
</gene>
<dbReference type="RefSeq" id="WP_052029864.1">
    <property type="nucleotide sequence ID" value="NZ_CAJPQC010000001.1"/>
</dbReference>
<protein>
    <recommendedName>
        <fullName evidence="2">DUF6318 domain-containing protein</fullName>
    </recommendedName>
</protein>
<dbReference type="InterPro" id="IPR046281">
    <property type="entry name" value="DUF6318"/>
</dbReference>
<sequence length="247" mass="26387">MSRAALTRRTAIAAAGLTSVGVGGAFLLDTINSTSANEQRPQAGSQSLTPAPTQSPGYRGDVKFTSYSGDVEAVVLGNDNAKAKNVPAPQEPHGMTEPNVEGLYNFIGFWVAAHNYLLLTGDASALNKVTDAQSQEDAKELGELYAKGAWLRSSTAHPFTLSLDTEQPTKGESENTYIWKCTPGFDPQARMVGAANTIYEDFKSNFAVDTDPLFVVYDQGSWRMTYDLLPETRGKVPEAAAGTTAPA</sequence>
<evidence type="ECO:0000313" key="3">
    <source>
        <dbReference type="EMBL" id="VEI23279.1"/>
    </source>
</evidence>